<evidence type="ECO:0000313" key="2">
    <source>
        <dbReference type="EMBL" id="MDQ0479385.1"/>
    </source>
</evidence>
<proteinExistence type="predicted"/>
<accession>A0ABU0JQP1</accession>
<dbReference type="PANTHER" id="PTHR41771:SF1">
    <property type="entry name" value="MEMBRANE PROTEIN"/>
    <property type="match status" value="1"/>
</dbReference>
<feature type="transmembrane region" description="Helical" evidence="1">
    <location>
        <begin position="274"/>
        <end position="296"/>
    </location>
</feature>
<keyword evidence="3" id="KW-1185">Reference proteome</keyword>
<feature type="transmembrane region" description="Helical" evidence="1">
    <location>
        <begin position="26"/>
        <end position="46"/>
    </location>
</feature>
<feature type="transmembrane region" description="Helical" evidence="1">
    <location>
        <begin position="374"/>
        <end position="398"/>
    </location>
</feature>
<feature type="transmembrane region" description="Helical" evidence="1">
    <location>
        <begin position="204"/>
        <end position="222"/>
    </location>
</feature>
<dbReference type="Proteomes" id="UP001224418">
    <property type="component" value="Unassembled WGS sequence"/>
</dbReference>
<dbReference type="PANTHER" id="PTHR41771">
    <property type="entry name" value="MEMBRANE PROTEIN-RELATED"/>
    <property type="match status" value="1"/>
</dbReference>
<feature type="transmembrane region" description="Helical" evidence="1">
    <location>
        <begin position="154"/>
        <end position="173"/>
    </location>
</feature>
<feature type="transmembrane region" description="Helical" evidence="1">
    <location>
        <begin position="329"/>
        <end position="354"/>
    </location>
</feature>
<comment type="caution">
    <text evidence="2">The sequence shown here is derived from an EMBL/GenBank/DDBJ whole genome shotgun (WGS) entry which is preliminary data.</text>
</comment>
<evidence type="ECO:0000313" key="3">
    <source>
        <dbReference type="Proteomes" id="UP001224418"/>
    </source>
</evidence>
<feature type="transmembrane region" description="Helical" evidence="1">
    <location>
        <begin position="180"/>
        <end position="198"/>
    </location>
</feature>
<keyword evidence="1" id="KW-0812">Transmembrane</keyword>
<feature type="transmembrane region" description="Helical" evidence="1">
    <location>
        <begin position="234"/>
        <end position="254"/>
    </location>
</feature>
<dbReference type="InterPro" id="IPR012507">
    <property type="entry name" value="YibE_F"/>
</dbReference>
<name>A0ABU0JQP1_HATLI</name>
<reference evidence="2 3" key="1">
    <citation type="submission" date="2023-07" db="EMBL/GenBank/DDBJ databases">
        <title>Genomic Encyclopedia of Type Strains, Phase IV (KMG-IV): sequencing the most valuable type-strain genomes for metagenomic binning, comparative biology and taxonomic classification.</title>
        <authorList>
            <person name="Goeker M."/>
        </authorList>
    </citation>
    <scope>NUCLEOTIDE SEQUENCE [LARGE SCALE GENOMIC DNA]</scope>
    <source>
        <strain evidence="2 3">DSM 1400</strain>
    </source>
</reference>
<gene>
    <name evidence="2" type="ORF">QOZ93_001126</name>
</gene>
<keyword evidence="1" id="KW-1133">Transmembrane helix</keyword>
<keyword evidence="1" id="KW-0472">Membrane</keyword>
<dbReference type="Pfam" id="PF07907">
    <property type="entry name" value="YibE_F"/>
    <property type="match status" value="1"/>
</dbReference>
<evidence type="ECO:0000256" key="1">
    <source>
        <dbReference type="SAM" id="Phobius"/>
    </source>
</evidence>
<dbReference type="EMBL" id="JAUSWN010000007">
    <property type="protein sequence ID" value="MDQ0479385.1"/>
    <property type="molecule type" value="Genomic_DNA"/>
</dbReference>
<dbReference type="RefSeq" id="WP_307355451.1">
    <property type="nucleotide sequence ID" value="NZ_BAAACJ010000032.1"/>
</dbReference>
<organism evidence="2 3">
    <name type="scientific">Hathewaya limosa</name>
    <name type="common">Clostridium limosum</name>
    <dbReference type="NCBI Taxonomy" id="1536"/>
    <lineage>
        <taxon>Bacteria</taxon>
        <taxon>Bacillati</taxon>
        <taxon>Bacillota</taxon>
        <taxon>Clostridia</taxon>
        <taxon>Eubacteriales</taxon>
        <taxon>Clostridiaceae</taxon>
        <taxon>Hathewaya</taxon>
    </lineage>
</organism>
<sequence length="409" mass="45268">MVAYKGDLNFKNLTRKEKLVLQKSKARVRIVKILLVVTMVVGILYFNPNIIVNLKSNIMNVSIGTGIYKSKVLRLQKEEYVYQEAGGSTKKGIQKISVQINQGKFKGKILTIENNYDNSNPYSYVMKKGDRLYLSVEEKNGDIKNAYIYDYDRGMYIAILSATFILSVILIGGKKGIKTCLCIAVTLPIVTKIIPYFILKGYNYIIVILMFSLILIGILTVIMEGISKESIATMLGSVGGMLVGGGFIYVFQYLCKITGISSDQIQLLLYNGKNINFTGVLFASLVIGSLGAIMHMSLNVTRAMQKADLETMNIKVTDLMKIGFKEGKASLGAMTNTLILAYLGATLQVIIIFMVSNNVTLLQGINGETIVLEILRIITGVLGFMAAIPATTLVYGFLYKKEFLNKKYV</sequence>
<protein>
    <submittedName>
        <fullName evidence="2">Membrane protein</fullName>
    </submittedName>
</protein>